<evidence type="ECO:0000256" key="2">
    <source>
        <dbReference type="ARBA" id="ARBA00022438"/>
    </source>
</evidence>
<dbReference type="Gene3D" id="2.40.30.40">
    <property type="entry name" value="Peptidase M42, domain 2"/>
    <property type="match status" value="1"/>
</dbReference>
<evidence type="ECO:0000256" key="6">
    <source>
        <dbReference type="PIRNR" id="PIRNR001123"/>
    </source>
</evidence>
<keyword evidence="8" id="KW-1185">Reference proteome</keyword>
<dbReference type="RefSeq" id="WP_271092546.1">
    <property type="nucleotide sequence ID" value="NZ_JAPJZH010000027.1"/>
</dbReference>
<keyword evidence="2" id="KW-0031">Aminopeptidase</keyword>
<keyword evidence="5" id="KW-0378">Hydrolase</keyword>
<accession>A0ABT4VVE7</accession>
<dbReference type="PANTHER" id="PTHR32481">
    <property type="entry name" value="AMINOPEPTIDASE"/>
    <property type="match status" value="1"/>
</dbReference>
<dbReference type="EMBL" id="JAPJZH010000027">
    <property type="protein sequence ID" value="MDA4848671.1"/>
    <property type="molecule type" value="Genomic_DNA"/>
</dbReference>
<dbReference type="InterPro" id="IPR051464">
    <property type="entry name" value="Peptidase_M42_aminopept"/>
</dbReference>
<evidence type="ECO:0000313" key="7">
    <source>
        <dbReference type="EMBL" id="MDA4848671.1"/>
    </source>
</evidence>
<gene>
    <name evidence="7" type="ORF">OOZ53_25165</name>
</gene>
<dbReference type="PANTHER" id="PTHR32481:SF0">
    <property type="entry name" value="AMINOPEPTIDASE YPDE-RELATED"/>
    <property type="match status" value="1"/>
</dbReference>
<keyword evidence="4" id="KW-0479">Metal-binding</keyword>
<dbReference type="Gene3D" id="3.40.630.10">
    <property type="entry name" value="Zn peptidases"/>
    <property type="match status" value="1"/>
</dbReference>
<dbReference type="PIRSF" id="PIRSF001123">
    <property type="entry name" value="PepA_GA"/>
    <property type="match status" value="1"/>
</dbReference>
<dbReference type="CDD" id="cd05656">
    <property type="entry name" value="M42_Frv"/>
    <property type="match status" value="1"/>
</dbReference>
<evidence type="ECO:0000313" key="8">
    <source>
        <dbReference type="Proteomes" id="UP001148313"/>
    </source>
</evidence>
<dbReference type="Proteomes" id="UP001148313">
    <property type="component" value="Unassembled WGS sequence"/>
</dbReference>
<proteinExistence type="inferred from homology"/>
<dbReference type="Pfam" id="PF05343">
    <property type="entry name" value="Peptidase_M42"/>
    <property type="match status" value="1"/>
</dbReference>
<protein>
    <submittedName>
        <fullName evidence="7">M42 family metallopeptidase</fullName>
    </submittedName>
</protein>
<sequence length="367" mass="39263">MKERLRQDLTGLMAIPGLSGHEDRVRRAIAGLLSAEGIDSRSDRMGNLIATFDGAEDRPSVMLFTHMDQLGFIVRKIEDNGLIRVERLGGVPERALASQAVTLCVGEGRDMDGVLYNKSHHATQPDEKYHVPKVAEIHIDTGHGSRPAVEAAGVQIGTPVVYKPRVLPLADDRLAGTSIDDRAGCAVLLEVARALKDRSDGPTVHLVFSVQEEFNLRGAVVAAQSLRPDIAIQIDLMLATDTPEMAYRGEMTLGGGPGISLYSFHGRGTLNGVIPHPSAVRLMEEAAAAGNIPLQRSAQSGVLTDLSYVQLVGEGVVSIDVGFPMRYSHSSLEVCDLGDLEGLTRLLVAALSRIGPDFPLDRDGPGS</sequence>
<evidence type="ECO:0000256" key="4">
    <source>
        <dbReference type="ARBA" id="ARBA00022723"/>
    </source>
</evidence>
<name>A0ABT4VVE7_9HYPH</name>
<dbReference type="SUPFAM" id="SSF53187">
    <property type="entry name" value="Zn-dependent exopeptidases"/>
    <property type="match status" value="1"/>
</dbReference>
<comment type="similarity">
    <text evidence="1 6">Belongs to the peptidase M42 family.</text>
</comment>
<comment type="caution">
    <text evidence="7">The sequence shown here is derived from an EMBL/GenBank/DDBJ whole genome shotgun (WGS) entry which is preliminary data.</text>
</comment>
<dbReference type="InterPro" id="IPR008007">
    <property type="entry name" value="Peptidase_M42"/>
</dbReference>
<evidence type="ECO:0000256" key="1">
    <source>
        <dbReference type="ARBA" id="ARBA00006272"/>
    </source>
</evidence>
<evidence type="ECO:0000256" key="5">
    <source>
        <dbReference type="ARBA" id="ARBA00022801"/>
    </source>
</evidence>
<keyword evidence="3" id="KW-0645">Protease</keyword>
<evidence type="ECO:0000256" key="3">
    <source>
        <dbReference type="ARBA" id="ARBA00022670"/>
    </source>
</evidence>
<reference evidence="7" key="1">
    <citation type="submission" date="2022-11" db="EMBL/GenBank/DDBJ databases">
        <title>Hoeflea poritis sp. nov., isolated from scleractinian coral Porites lutea.</title>
        <authorList>
            <person name="Zhang G."/>
            <person name="Wei Q."/>
            <person name="Cai L."/>
        </authorList>
    </citation>
    <scope>NUCLEOTIDE SEQUENCE</scope>
    <source>
        <strain evidence="7">E7-10</strain>
    </source>
</reference>
<organism evidence="7 8">
    <name type="scientific">Hoeflea poritis</name>
    <dbReference type="NCBI Taxonomy" id="2993659"/>
    <lineage>
        <taxon>Bacteria</taxon>
        <taxon>Pseudomonadati</taxon>
        <taxon>Pseudomonadota</taxon>
        <taxon>Alphaproteobacteria</taxon>
        <taxon>Hyphomicrobiales</taxon>
        <taxon>Rhizobiaceae</taxon>
        <taxon>Hoeflea</taxon>
    </lineage>
</organism>
<dbReference type="SUPFAM" id="SSF101821">
    <property type="entry name" value="Aminopeptidase/glucanase lid domain"/>
    <property type="match status" value="1"/>
</dbReference>
<dbReference type="InterPro" id="IPR023367">
    <property type="entry name" value="Peptidase_M42_dom2"/>
</dbReference>